<dbReference type="EMBL" id="PZKE01000005">
    <property type="protein sequence ID" value="PTE15137.1"/>
    <property type="molecule type" value="Genomic_DNA"/>
</dbReference>
<name>A0A2T4JBD2_FUSBL</name>
<accession>A0A2T4JBD2</accession>
<feature type="transmembrane region" description="Helical" evidence="13">
    <location>
        <begin position="202"/>
        <end position="220"/>
    </location>
</feature>
<evidence type="ECO:0000256" key="11">
    <source>
        <dbReference type="ARBA" id="ARBA00023136"/>
    </source>
</evidence>
<evidence type="ECO:0000256" key="5">
    <source>
        <dbReference type="ARBA" id="ARBA00022617"/>
    </source>
</evidence>
<evidence type="ECO:0000256" key="7">
    <source>
        <dbReference type="ARBA" id="ARBA00022723"/>
    </source>
</evidence>
<organism evidence="15 16">
    <name type="scientific">Fuscovulum blasticum DSM 2131</name>
    <dbReference type="NCBI Taxonomy" id="1188250"/>
    <lineage>
        <taxon>Bacteria</taxon>
        <taxon>Pseudomonadati</taxon>
        <taxon>Pseudomonadota</taxon>
        <taxon>Alphaproteobacteria</taxon>
        <taxon>Rhodobacterales</taxon>
        <taxon>Paracoccaceae</taxon>
        <taxon>Pseudogemmobacter</taxon>
    </lineage>
</organism>
<comment type="similarity">
    <text evidence="12">Belongs to the cytochrome b561 family.</text>
</comment>
<feature type="transmembrane region" description="Helical" evidence="13">
    <location>
        <begin position="152"/>
        <end position="173"/>
    </location>
</feature>
<keyword evidence="7" id="KW-0479">Metal-binding</keyword>
<gene>
    <name evidence="15" type="ORF">C5F44_06975</name>
</gene>
<feature type="transmembrane region" description="Helical" evidence="13">
    <location>
        <begin position="17"/>
        <end position="35"/>
    </location>
</feature>
<dbReference type="SMART" id="SM00867">
    <property type="entry name" value="YceI"/>
    <property type="match status" value="1"/>
</dbReference>
<keyword evidence="5" id="KW-0349">Heme</keyword>
<evidence type="ECO:0000313" key="16">
    <source>
        <dbReference type="Proteomes" id="UP000241362"/>
    </source>
</evidence>
<evidence type="ECO:0000259" key="14">
    <source>
        <dbReference type="SMART" id="SM00867"/>
    </source>
</evidence>
<dbReference type="SUPFAM" id="SSF81342">
    <property type="entry name" value="Transmembrane di-heme cytochromes"/>
    <property type="match status" value="1"/>
</dbReference>
<dbReference type="PANTHER" id="PTHR30529:SF1">
    <property type="entry name" value="CYTOCHROME B561 HOMOLOG 2"/>
    <property type="match status" value="1"/>
</dbReference>
<dbReference type="InterPro" id="IPR016174">
    <property type="entry name" value="Di-haem_cyt_TM"/>
</dbReference>
<evidence type="ECO:0000256" key="10">
    <source>
        <dbReference type="ARBA" id="ARBA00023004"/>
    </source>
</evidence>
<dbReference type="GO" id="GO:0020037">
    <property type="term" value="F:heme binding"/>
    <property type="evidence" value="ECO:0007669"/>
    <property type="project" value="TreeGrafter"/>
</dbReference>
<dbReference type="GO" id="GO:0022904">
    <property type="term" value="P:respiratory electron transport chain"/>
    <property type="evidence" value="ECO:0007669"/>
    <property type="project" value="InterPro"/>
</dbReference>
<dbReference type="InterPro" id="IPR011577">
    <property type="entry name" value="Cyt_b561_bac/Ni-Hgenase"/>
</dbReference>
<dbReference type="Proteomes" id="UP000241362">
    <property type="component" value="Unassembled WGS sequence"/>
</dbReference>
<keyword evidence="16" id="KW-1185">Reference proteome</keyword>
<keyword evidence="3" id="KW-0813">Transport</keyword>
<protein>
    <submittedName>
        <fullName evidence="15">Cytochrome</fullName>
    </submittedName>
</protein>
<evidence type="ECO:0000256" key="3">
    <source>
        <dbReference type="ARBA" id="ARBA00022448"/>
    </source>
</evidence>
<keyword evidence="11 13" id="KW-0472">Membrane</keyword>
<keyword evidence="6 13" id="KW-0812">Transmembrane</keyword>
<dbReference type="InterPro" id="IPR007372">
    <property type="entry name" value="Lipid/polyisoprenoid-bd_YceI"/>
</dbReference>
<evidence type="ECO:0000256" key="9">
    <source>
        <dbReference type="ARBA" id="ARBA00022989"/>
    </source>
</evidence>
<evidence type="ECO:0000256" key="8">
    <source>
        <dbReference type="ARBA" id="ARBA00022982"/>
    </source>
</evidence>
<evidence type="ECO:0000256" key="1">
    <source>
        <dbReference type="ARBA" id="ARBA00001970"/>
    </source>
</evidence>
<evidence type="ECO:0000256" key="2">
    <source>
        <dbReference type="ARBA" id="ARBA00004651"/>
    </source>
</evidence>
<dbReference type="SUPFAM" id="SSF101874">
    <property type="entry name" value="YceI-like"/>
    <property type="match status" value="1"/>
</dbReference>
<comment type="caution">
    <text evidence="15">The sequence shown here is derived from an EMBL/GenBank/DDBJ whole genome shotgun (WGS) entry which is preliminary data.</text>
</comment>
<feature type="transmembrane region" description="Helical" evidence="13">
    <location>
        <begin position="55"/>
        <end position="75"/>
    </location>
</feature>
<evidence type="ECO:0000256" key="6">
    <source>
        <dbReference type="ARBA" id="ARBA00022692"/>
    </source>
</evidence>
<dbReference type="InterPro" id="IPR036761">
    <property type="entry name" value="TTHA0802/YceI-like_sf"/>
</dbReference>
<dbReference type="Pfam" id="PF01292">
    <property type="entry name" value="Ni_hydr_CYTB"/>
    <property type="match status" value="1"/>
</dbReference>
<proteinExistence type="inferred from homology"/>
<evidence type="ECO:0000256" key="4">
    <source>
        <dbReference type="ARBA" id="ARBA00022475"/>
    </source>
</evidence>
<comment type="subcellular location">
    <subcellularLocation>
        <location evidence="2">Cell membrane</location>
        <topology evidence="2">Multi-pass membrane protein</topology>
    </subcellularLocation>
</comment>
<reference evidence="15 16" key="1">
    <citation type="submission" date="2018-03" db="EMBL/GenBank/DDBJ databases">
        <title>Rhodobacter blasticus.</title>
        <authorList>
            <person name="Meyer T.E."/>
            <person name="Miller S."/>
            <person name="Lodha T."/>
            <person name="Gandham S."/>
            <person name="Chintalapati S."/>
            <person name="Chintalapati V.R."/>
        </authorList>
    </citation>
    <scope>NUCLEOTIDE SEQUENCE [LARGE SCALE GENOMIC DNA]</scope>
    <source>
        <strain evidence="15 16">DSM 2131</strain>
    </source>
</reference>
<keyword evidence="8" id="KW-0249">Electron transport</keyword>
<comment type="cofactor">
    <cofactor evidence="1">
        <name>heme b</name>
        <dbReference type="ChEBI" id="CHEBI:60344"/>
    </cofactor>
</comment>
<keyword evidence="4" id="KW-1003">Cell membrane</keyword>
<dbReference type="RefSeq" id="WP_107672912.1">
    <property type="nucleotide sequence ID" value="NZ_PZKE01000005.1"/>
</dbReference>
<sequence>MPVPNTPHSYGSVARTFHWLTALLIIAAFPLGMIASDMPYDTVEALARKAQLFSIHKTVGVAVFLVASARILWALTQPRPAPLHPERRLETFLAELVHWALYLSLVVVPLSGWIHHAAVDGFAPILWPLGQGLPFVPKSEVISHGASTVHGIFTKVLLASVALHVLGALKHVLIDRDDTLARMTRGTASTATTAARHGRAPMLAALAIFAAGLGLAWAASEPPAAPPVPPAPQAAAAPAPAGNWMVESGSLSFAVKQMGSAVSGTLPAWTADITYDDATGTGRVRVGIDTTQMTLGSVTDQAKGADFFDVAQHPTATFTADIARTADGQTENGHTATGTLTLRGVEHPVTLPFTLTLDGDTATMSGETTLDRRDFGMGAGYKDESQVGFSVIVSVKLTARKAP</sequence>
<feature type="transmembrane region" description="Helical" evidence="13">
    <location>
        <begin position="96"/>
        <end position="114"/>
    </location>
</feature>
<dbReference type="GO" id="GO:0005886">
    <property type="term" value="C:plasma membrane"/>
    <property type="evidence" value="ECO:0007669"/>
    <property type="project" value="UniProtKB-SubCell"/>
</dbReference>
<dbReference type="Gene3D" id="2.40.128.110">
    <property type="entry name" value="Lipid/polyisoprenoid-binding, YceI-like"/>
    <property type="match status" value="1"/>
</dbReference>
<dbReference type="Pfam" id="PF04264">
    <property type="entry name" value="YceI"/>
    <property type="match status" value="1"/>
</dbReference>
<keyword evidence="10" id="KW-0408">Iron</keyword>
<dbReference type="GO" id="GO:0009055">
    <property type="term" value="F:electron transfer activity"/>
    <property type="evidence" value="ECO:0007669"/>
    <property type="project" value="InterPro"/>
</dbReference>
<keyword evidence="9 13" id="KW-1133">Transmembrane helix</keyword>
<dbReference type="Gene3D" id="1.20.950.20">
    <property type="entry name" value="Transmembrane di-heme cytochromes, Chain C"/>
    <property type="match status" value="1"/>
</dbReference>
<dbReference type="PANTHER" id="PTHR30529">
    <property type="entry name" value="CYTOCHROME B561"/>
    <property type="match status" value="1"/>
</dbReference>
<dbReference type="InterPro" id="IPR052168">
    <property type="entry name" value="Cytochrome_b561_oxidase"/>
</dbReference>
<dbReference type="AlphaFoldDB" id="A0A2T4JBD2"/>
<dbReference type="GO" id="GO:0046872">
    <property type="term" value="F:metal ion binding"/>
    <property type="evidence" value="ECO:0007669"/>
    <property type="project" value="UniProtKB-KW"/>
</dbReference>
<evidence type="ECO:0000256" key="12">
    <source>
        <dbReference type="ARBA" id="ARBA00037975"/>
    </source>
</evidence>
<evidence type="ECO:0000256" key="13">
    <source>
        <dbReference type="SAM" id="Phobius"/>
    </source>
</evidence>
<feature type="domain" description="Lipid/polyisoprenoid-binding YceI-like" evidence="14">
    <location>
        <begin position="243"/>
        <end position="400"/>
    </location>
</feature>
<evidence type="ECO:0000313" key="15">
    <source>
        <dbReference type="EMBL" id="PTE15137.1"/>
    </source>
</evidence>